<evidence type="ECO:0000259" key="1">
    <source>
        <dbReference type="Pfam" id="PF00561"/>
    </source>
</evidence>
<evidence type="ECO:0000313" key="3">
    <source>
        <dbReference type="Proteomes" id="UP001165074"/>
    </source>
</evidence>
<dbReference type="InterPro" id="IPR050471">
    <property type="entry name" value="AB_hydrolase"/>
</dbReference>
<protein>
    <submittedName>
        <fullName evidence="2">Alpha/beta hydrolase</fullName>
    </submittedName>
</protein>
<dbReference type="Proteomes" id="UP001165074">
    <property type="component" value="Unassembled WGS sequence"/>
</dbReference>
<dbReference type="SUPFAM" id="SSF53474">
    <property type="entry name" value="alpha/beta-Hydrolases"/>
    <property type="match status" value="1"/>
</dbReference>
<name>A0A9W6S464_9ACTN</name>
<accession>A0A9W6S464</accession>
<sequence length="288" mass="31409">MTSMIDLRDGRRVAVEEWGAPSGSPVLLLHGTPGSRLGPVPRPLVLYQLGIRLITFDRPGYGRSDRMPGRRVADVAADVLEIADALGLERFGVLGRSGGGPHALACAALLPERTTRAAVLVGLAPSEADGLDWFADMTESNVDAYQAARTDGIEVMARLRPMADRIRADPAQLVTSLYDELTQSDRRIVADAGIRRQLIENYAEAVRDSADGWFDDLRAFATSWGFEPDHIERPIMLWHGADDTFSPVGHSRWLGEHIPSSVVIVERGSAHFGALNVVPDMLRWLAGP</sequence>
<dbReference type="InterPro" id="IPR029058">
    <property type="entry name" value="AB_hydrolase_fold"/>
</dbReference>
<reference evidence="2" key="1">
    <citation type="submission" date="2023-03" db="EMBL/GenBank/DDBJ databases">
        <title>Actinoallomurus iriomotensis NBRC 103684.</title>
        <authorList>
            <person name="Ichikawa N."/>
            <person name="Sato H."/>
            <person name="Tonouchi N."/>
        </authorList>
    </citation>
    <scope>NUCLEOTIDE SEQUENCE</scope>
    <source>
        <strain evidence="2">NBRC 103684</strain>
    </source>
</reference>
<keyword evidence="3" id="KW-1185">Reference proteome</keyword>
<gene>
    <name evidence="2" type="ORF">Airi02_046880</name>
</gene>
<keyword evidence="2" id="KW-0378">Hydrolase</keyword>
<dbReference type="PANTHER" id="PTHR43433">
    <property type="entry name" value="HYDROLASE, ALPHA/BETA FOLD FAMILY PROTEIN"/>
    <property type="match status" value="1"/>
</dbReference>
<comment type="caution">
    <text evidence="2">The sequence shown here is derived from an EMBL/GenBank/DDBJ whole genome shotgun (WGS) entry which is preliminary data.</text>
</comment>
<proteinExistence type="predicted"/>
<evidence type="ECO:0000313" key="2">
    <source>
        <dbReference type="EMBL" id="GLY86759.1"/>
    </source>
</evidence>
<feature type="domain" description="AB hydrolase-1" evidence="1">
    <location>
        <begin position="25"/>
        <end position="273"/>
    </location>
</feature>
<dbReference type="Pfam" id="PF00561">
    <property type="entry name" value="Abhydrolase_1"/>
    <property type="match status" value="1"/>
</dbReference>
<dbReference type="EMBL" id="BSTK01000006">
    <property type="protein sequence ID" value="GLY86759.1"/>
    <property type="molecule type" value="Genomic_DNA"/>
</dbReference>
<dbReference type="GO" id="GO:0016787">
    <property type="term" value="F:hydrolase activity"/>
    <property type="evidence" value="ECO:0007669"/>
    <property type="project" value="UniProtKB-KW"/>
</dbReference>
<dbReference type="Gene3D" id="3.40.50.1820">
    <property type="entry name" value="alpha/beta hydrolase"/>
    <property type="match status" value="1"/>
</dbReference>
<dbReference type="PRINTS" id="PR00111">
    <property type="entry name" value="ABHYDROLASE"/>
</dbReference>
<dbReference type="AlphaFoldDB" id="A0A9W6S464"/>
<organism evidence="2 3">
    <name type="scientific">Actinoallomurus iriomotensis</name>
    <dbReference type="NCBI Taxonomy" id="478107"/>
    <lineage>
        <taxon>Bacteria</taxon>
        <taxon>Bacillati</taxon>
        <taxon>Actinomycetota</taxon>
        <taxon>Actinomycetes</taxon>
        <taxon>Streptosporangiales</taxon>
        <taxon>Thermomonosporaceae</taxon>
        <taxon>Actinoallomurus</taxon>
    </lineage>
</organism>
<dbReference type="PANTHER" id="PTHR43433:SF10">
    <property type="entry name" value="AB HYDROLASE-1 DOMAIN-CONTAINING PROTEIN"/>
    <property type="match status" value="1"/>
</dbReference>
<dbReference type="InterPro" id="IPR000073">
    <property type="entry name" value="AB_hydrolase_1"/>
</dbReference>